<organism evidence="2">
    <name type="scientific">Ananas comosus var. bracteatus</name>
    <name type="common">red pineapple</name>
    <dbReference type="NCBI Taxonomy" id="296719"/>
    <lineage>
        <taxon>Eukaryota</taxon>
        <taxon>Viridiplantae</taxon>
        <taxon>Streptophyta</taxon>
        <taxon>Embryophyta</taxon>
        <taxon>Tracheophyta</taxon>
        <taxon>Spermatophyta</taxon>
        <taxon>Magnoliopsida</taxon>
        <taxon>Liliopsida</taxon>
        <taxon>Poales</taxon>
        <taxon>Bromeliaceae</taxon>
        <taxon>Bromelioideae</taxon>
        <taxon>Ananas</taxon>
    </lineage>
</organism>
<dbReference type="Pfam" id="PF13963">
    <property type="entry name" value="Transpos_assoc"/>
    <property type="match status" value="1"/>
</dbReference>
<feature type="domain" description="Transposase-associated" evidence="1">
    <location>
        <begin position="19"/>
        <end position="86"/>
    </location>
</feature>
<sequence length="180" mass="21133">MALFEIYYFDISTHIHLNKYRVSKKYLDGVLNFLDFAFLKAVREGSILCPCKRCANCFWQNKDTVLEHLICDGFLEGYTSWIYHGEDITSPSSTYNYDNLNTNDDMRGMLNEAFGMFDVVEEEIATQEQDLNEDPNEEAKKFYKLVGDSEKELYPGCKKFSKLFFYCSFISHKVSKWMDQ</sequence>
<dbReference type="InterPro" id="IPR029480">
    <property type="entry name" value="Transpos_assoc"/>
</dbReference>
<protein>
    <recommendedName>
        <fullName evidence="1">Transposase-associated domain-containing protein</fullName>
    </recommendedName>
</protein>
<evidence type="ECO:0000259" key="1">
    <source>
        <dbReference type="Pfam" id="PF13963"/>
    </source>
</evidence>
<name>A0A6V7NY73_ANACO</name>
<accession>A0A6V7NY73</accession>
<proteinExistence type="predicted"/>
<gene>
    <name evidence="2" type="ORF">CB5_LOCUS6505</name>
</gene>
<dbReference type="EMBL" id="LR862143">
    <property type="protein sequence ID" value="CAD1823294.1"/>
    <property type="molecule type" value="Genomic_DNA"/>
</dbReference>
<evidence type="ECO:0000313" key="2">
    <source>
        <dbReference type="EMBL" id="CAD1823294.1"/>
    </source>
</evidence>
<dbReference type="AlphaFoldDB" id="A0A6V7NY73"/>
<reference evidence="2" key="1">
    <citation type="submission" date="2020-07" db="EMBL/GenBank/DDBJ databases">
        <authorList>
            <person name="Lin J."/>
        </authorList>
    </citation>
    <scope>NUCLEOTIDE SEQUENCE</scope>
</reference>